<feature type="transmembrane region" description="Helical" evidence="2">
    <location>
        <begin position="200"/>
        <end position="222"/>
    </location>
</feature>
<feature type="compositionally biased region" description="Pro residues" evidence="1">
    <location>
        <begin position="179"/>
        <end position="192"/>
    </location>
</feature>
<dbReference type="Proteomes" id="UP001164459">
    <property type="component" value="Chromosome"/>
</dbReference>
<reference evidence="4" key="1">
    <citation type="submission" date="2022-11" db="EMBL/GenBank/DDBJ databases">
        <title>Minimal conservation of predation-associated metabolite biosynthetic gene clusters underscores biosynthetic potential of Myxococcota including descriptions for ten novel species: Archangium lansinium sp. nov., Myxococcus landrumus sp. nov., Nannocystis bai.</title>
        <authorList>
            <person name="Ahearne A."/>
            <person name="Stevens C."/>
            <person name="Dowd S."/>
        </authorList>
    </citation>
    <scope>NUCLEOTIDE SEQUENCE</scope>
    <source>
        <strain evidence="4">Fl3</strain>
    </source>
</reference>
<keyword evidence="5" id="KW-1185">Reference proteome</keyword>
<feature type="signal peptide" evidence="3">
    <location>
        <begin position="1"/>
        <end position="29"/>
    </location>
</feature>
<keyword evidence="2" id="KW-1133">Transmembrane helix</keyword>
<dbReference type="SUPFAM" id="SSF48452">
    <property type="entry name" value="TPR-like"/>
    <property type="match status" value="1"/>
</dbReference>
<name>A0ABY7HAL3_9BACT</name>
<keyword evidence="2" id="KW-0812">Transmembrane</keyword>
<keyword evidence="3" id="KW-0732">Signal</keyword>
<sequence length="251" mass="26660">MNQVARSSCRSLAVALAAAMVFTPTGARARVVVEPAVSGDRVAGTAGEGEQATSKVPLSNDPAVEYKAGTQAYALGNYEQAIVHFERSYALSNHPYLLYNLGLAYTQWYGLSNDAGHLRKARRLFQNYLKALADDPKMDQEQRDDAEAQIAKIDEQLAEIAARTPAATPAEGPTQADSAPPPRGGDMPPPSKQPVYKKGWFWGVIVVGVLAVAGGVTAGVLASRRDERGPAELGNIGPTRGEAPMGLGLRF</sequence>
<dbReference type="Gene3D" id="1.25.40.10">
    <property type="entry name" value="Tetratricopeptide repeat domain"/>
    <property type="match status" value="1"/>
</dbReference>
<keyword evidence="2" id="KW-0472">Membrane</keyword>
<dbReference type="InterPro" id="IPR011990">
    <property type="entry name" value="TPR-like_helical_dom_sf"/>
</dbReference>
<evidence type="ECO:0000313" key="4">
    <source>
        <dbReference type="EMBL" id="WAS96296.1"/>
    </source>
</evidence>
<feature type="region of interest" description="Disordered" evidence="1">
    <location>
        <begin position="164"/>
        <end position="192"/>
    </location>
</feature>
<evidence type="ECO:0000256" key="3">
    <source>
        <dbReference type="SAM" id="SignalP"/>
    </source>
</evidence>
<accession>A0ABY7HAL3</accession>
<evidence type="ECO:0000256" key="2">
    <source>
        <dbReference type="SAM" id="Phobius"/>
    </source>
</evidence>
<evidence type="ECO:0000256" key="1">
    <source>
        <dbReference type="SAM" id="MobiDB-lite"/>
    </source>
</evidence>
<organism evidence="4 5">
    <name type="scientific">Nannocystis punicea</name>
    <dbReference type="NCBI Taxonomy" id="2995304"/>
    <lineage>
        <taxon>Bacteria</taxon>
        <taxon>Pseudomonadati</taxon>
        <taxon>Myxococcota</taxon>
        <taxon>Polyangia</taxon>
        <taxon>Nannocystales</taxon>
        <taxon>Nannocystaceae</taxon>
        <taxon>Nannocystis</taxon>
    </lineage>
</organism>
<dbReference type="RefSeq" id="WP_269038636.1">
    <property type="nucleotide sequence ID" value="NZ_CP114040.1"/>
</dbReference>
<protein>
    <submittedName>
        <fullName evidence="4">Tetratricopeptide repeat protein</fullName>
    </submittedName>
</protein>
<evidence type="ECO:0000313" key="5">
    <source>
        <dbReference type="Proteomes" id="UP001164459"/>
    </source>
</evidence>
<proteinExistence type="predicted"/>
<feature type="chain" id="PRO_5046840934" evidence="3">
    <location>
        <begin position="30"/>
        <end position="251"/>
    </location>
</feature>
<dbReference type="EMBL" id="CP114040">
    <property type="protein sequence ID" value="WAS96296.1"/>
    <property type="molecule type" value="Genomic_DNA"/>
</dbReference>
<gene>
    <name evidence="4" type="ORF">O0S08_09050</name>
</gene>